<dbReference type="InterPro" id="IPR040371">
    <property type="entry name" value="RMC1"/>
</dbReference>
<proteinExistence type="predicted"/>
<protein>
    <recommendedName>
        <fullName evidence="2">Mic1 domain-containing protein</fullName>
    </recommendedName>
</protein>
<reference evidence="3 4" key="1">
    <citation type="submission" date="2012-05" db="EMBL/GenBank/DDBJ databases">
        <title>Recombination and specialization in a pathogen metapopulation.</title>
        <authorList>
            <person name="Gardiner A."/>
            <person name="Kemen E."/>
            <person name="Schultz-Larsen T."/>
            <person name="MacLean D."/>
            <person name="Van Oosterhout C."/>
            <person name="Jones J.D.G."/>
        </authorList>
    </citation>
    <scope>NUCLEOTIDE SEQUENCE [LARGE SCALE GENOMIC DNA]</scope>
    <source>
        <strain evidence="3 4">Ac Nc2</strain>
    </source>
</reference>
<comment type="caution">
    <text evidence="3">The sequence shown here is derived from an EMBL/GenBank/DDBJ whole genome shotgun (WGS) entry which is preliminary data.</text>
</comment>
<gene>
    <name evidence="3" type="ORF">BN9_016060</name>
</gene>
<dbReference type="EMBL" id="CAIX01000011">
    <property type="protein sequence ID" value="CCI40822.1"/>
    <property type="molecule type" value="Genomic_DNA"/>
</dbReference>
<dbReference type="AlphaFoldDB" id="A0A024G2P2"/>
<name>A0A024G2P2_9STRA</name>
<feature type="region of interest" description="Disordered" evidence="1">
    <location>
        <begin position="487"/>
        <end position="506"/>
    </location>
</feature>
<dbReference type="InterPro" id="IPR009755">
    <property type="entry name" value="RMC1_C"/>
</dbReference>
<evidence type="ECO:0000256" key="1">
    <source>
        <dbReference type="SAM" id="MobiDB-lite"/>
    </source>
</evidence>
<dbReference type="STRING" id="65357.A0A024G2P2"/>
<dbReference type="PANTHER" id="PTHR12897:SF4">
    <property type="entry name" value="REGULATOR OF MON1-CCZ1 COMPLEX"/>
    <property type="match status" value="1"/>
</dbReference>
<dbReference type="OrthoDB" id="26384at2759"/>
<evidence type="ECO:0000313" key="4">
    <source>
        <dbReference type="Proteomes" id="UP000053237"/>
    </source>
</evidence>
<dbReference type="InParanoid" id="A0A024G2P2"/>
<accession>A0A024G2P2</accession>
<keyword evidence="4" id="KW-1185">Reference proteome</keyword>
<feature type="domain" description="Mic1" evidence="2">
    <location>
        <begin position="535"/>
        <end position="713"/>
    </location>
</feature>
<evidence type="ECO:0000259" key="2">
    <source>
        <dbReference type="Pfam" id="PF07035"/>
    </source>
</evidence>
<sequence>MGWACLSEPVLCCLNTNGTGPRIFHDEYHQSLLLLVSTKGQQVFQIRLPTSEAMRRELSLIRLLSIKENALWNHFMGAALEYAQLSRDSKYLVIQKSDIEIVVVHLQSQLTKWILCCRRPGNQILCNGLRWIGSSEQRQELLLITKYGVEHYIITMPGADSKGLHTLLHRIVRLERICCFWFNSMHDTLLVSCGNDGNELICYLIHSYLTRPCMLKKLPRLRFTYTITPSDIYLASMYGELHVIYSDSKRNSTKLLVYLISATNMTCIRALTLLFPSEANLIFSVIDNLLICHSLAFHVSSFYDIKCEGMQGGHEPFCPPLPASFKNYKVHATDDDSYPGMLSVLGRTECFGTQSEYCALRYVDKEHFKAVQEDVFANEKTQVLSAEWNVFAPLHCYRLNQTHQSGDFCMSYIEIRWFCMDLTEITKSSTRNPELVAFLLRRGSVNTQISLIFNFVHSKLGSKVGLDEASDLLSALRSCSTRYIKRHLQNSQDEERDPHKSTHSSYAMRGMQTQRSFLSSAARSDANDRLLDKGFNAEVSSNPIMKSEVKPSMTSIRRRDGSIVITQEQVAQSVWHPLSDHPIAKSGLLSMYLCEYLKVLHYGMTPVDTSINVLCAQSFIVANKEVQLHVLLQNSVITDSLELAQLLVDSPRLFNSGKEGEERFTALVQEGLDMYQRLGEHTLLVKMLLELGRVEDAMKSAMRYENIQNSNVKKIPVHCFYDALCTSVSNAEPKLPASHLAMKFNNLLQFLRRWDAESLKRNAEPSHVSALAINAKCAFPKTSLPEEVAQALKNAFGL</sequence>
<organism evidence="3 4">
    <name type="scientific">Albugo candida</name>
    <dbReference type="NCBI Taxonomy" id="65357"/>
    <lineage>
        <taxon>Eukaryota</taxon>
        <taxon>Sar</taxon>
        <taxon>Stramenopiles</taxon>
        <taxon>Oomycota</taxon>
        <taxon>Peronosporomycetes</taxon>
        <taxon>Albuginales</taxon>
        <taxon>Albuginaceae</taxon>
        <taxon>Albugo</taxon>
    </lineage>
</organism>
<dbReference type="PANTHER" id="PTHR12897">
    <property type="entry name" value="COLON CANCER-ASSOCIATED PROTEIN MIC1"/>
    <property type="match status" value="1"/>
</dbReference>
<dbReference type="GO" id="GO:0035658">
    <property type="term" value="C:Mon1-Ccz1 complex"/>
    <property type="evidence" value="ECO:0007669"/>
    <property type="project" value="InterPro"/>
</dbReference>
<dbReference type="GO" id="GO:0010506">
    <property type="term" value="P:regulation of autophagy"/>
    <property type="evidence" value="ECO:0007669"/>
    <property type="project" value="InterPro"/>
</dbReference>
<dbReference type="GO" id="GO:0005765">
    <property type="term" value="C:lysosomal membrane"/>
    <property type="evidence" value="ECO:0007669"/>
    <property type="project" value="TreeGrafter"/>
</dbReference>
<dbReference type="GO" id="GO:0031902">
    <property type="term" value="C:late endosome membrane"/>
    <property type="evidence" value="ECO:0007669"/>
    <property type="project" value="TreeGrafter"/>
</dbReference>
<evidence type="ECO:0000313" key="3">
    <source>
        <dbReference type="EMBL" id="CCI40822.1"/>
    </source>
</evidence>
<dbReference type="Pfam" id="PF07035">
    <property type="entry name" value="RMC1_C"/>
    <property type="match status" value="1"/>
</dbReference>
<dbReference type="Proteomes" id="UP000053237">
    <property type="component" value="Unassembled WGS sequence"/>
</dbReference>